<dbReference type="AlphaFoldDB" id="W7T6D6"/>
<reference evidence="1 2" key="1">
    <citation type="journal article" date="2014" name="Mol. Plant">
        <title>Chromosome Scale Genome Assembly and Transcriptome Profiling of Nannochloropsis gaditana in Nitrogen Depletion.</title>
        <authorList>
            <person name="Corteggiani Carpinelli E."/>
            <person name="Telatin A."/>
            <person name="Vitulo N."/>
            <person name="Forcato C."/>
            <person name="D'Angelo M."/>
            <person name="Schiavon R."/>
            <person name="Vezzi A."/>
            <person name="Giacometti G.M."/>
            <person name="Morosinotto T."/>
            <person name="Valle G."/>
        </authorList>
    </citation>
    <scope>NUCLEOTIDE SEQUENCE [LARGE SCALE GENOMIC DNA]</scope>
    <source>
        <strain evidence="1 2">B-31</strain>
    </source>
</reference>
<dbReference type="Gene3D" id="2.40.50.140">
    <property type="entry name" value="Nucleic acid-binding proteins"/>
    <property type="match status" value="1"/>
</dbReference>
<dbReference type="EMBL" id="AZIL01002136">
    <property type="protein sequence ID" value="EWM22580.1"/>
    <property type="molecule type" value="Genomic_DNA"/>
</dbReference>
<organism evidence="1 2">
    <name type="scientific">Nannochloropsis gaditana</name>
    <dbReference type="NCBI Taxonomy" id="72520"/>
    <lineage>
        <taxon>Eukaryota</taxon>
        <taxon>Sar</taxon>
        <taxon>Stramenopiles</taxon>
        <taxon>Ochrophyta</taxon>
        <taxon>Eustigmatophyceae</taxon>
        <taxon>Eustigmatales</taxon>
        <taxon>Monodopsidaceae</taxon>
        <taxon>Nannochloropsis</taxon>
    </lineage>
</organism>
<comment type="caution">
    <text evidence="1">The sequence shown here is derived from an EMBL/GenBank/DDBJ whole genome shotgun (WGS) entry which is preliminary data.</text>
</comment>
<dbReference type="InterPro" id="IPR012340">
    <property type="entry name" value="NA-bd_OB-fold"/>
</dbReference>
<accession>W7T6D6</accession>
<keyword evidence="2" id="KW-1185">Reference proteome</keyword>
<sequence length="160" mass="17655">MDSQQVKLVKVKSVEARTGSTGNVTQVRVEALSARVTSCACWNGSVMPVVSDKLAALCGCTQTNHGGCEDFASEGFLSFSFSLICSDRDCGYHHSLGCDREEKCSGRPGLSIRKRKKECLSCGDKESLSGLVLLFCRKRRNLVLRWSKSRTIKHNERFEG</sequence>
<dbReference type="Proteomes" id="UP000019335">
    <property type="component" value="Unassembled WGS sequence"/>
</dbReference>
<name>W7T6D6_9STRA</name>
<evidence type="ECO:0000313" key="1">
    <source>
        <dbReference type="EMBL" id="EWM22580.1"/>
    </source>
</evidence>
<gene>
    <name evidence="1" type="ORF">Naga_100155g5</name>
</gene>
<proteinExistence type="predicted"/>
<evidence type="ECO:0000313" key="2">
    <source>
        <dbReference type="Proteomes" id="UP000019335"/>
    </source>
</evidence>
<protein>
    <submittedName>
        <fullName evidence="1">Nucleic acid-binding protein</fullName>
    </submittedName>
</protein>